<evidence type="ECO:0000256" key="3">
    <source>
        <dbReference type="ARBA" id="ARBA00022884"/>
    </source>
</evidence>
<organism evidence="5">
    <name type="scientific">marine sediment metagenome</name>
    <dbReference type="NCBI Taxonomy" id="412755"/>
    <lineage>
        <taxon>unclassified sequences</taxon>
        <taxon>metagenomes</taxon>
        <taxon>ecological metagenomes</taxon>
    </lineage>
</organism>
<sequence>MLYRYKITPLSPIVTPIMSDTIFGHFCWALLYSRGEEHLIGFLDSFGNDKGAPVLFSSAFLSGYLPRPDLPPLNRNQVKKFVHKHFGKKKGEQYNGLSTIKDWSKIRLISLKQWYDLKDDYSNERLYEGFASEGLHKDESVFEIEVSASNIINRISGAVEQEGGGLFQREKIWYHEGVELDLYVEINNDEMTDIVRWFLTKYLPEHGFGADKSTGMGSLSISPDEIFDSEMIRVSDFNALLSLSMVSFRGMEEHDVLYRLKTKFGKLGGSFAVSSPTGGNPRPFKKPILMYEPGAVFFNTESLSNQSLLDNVHSDNRIRHCGVPITVPFKTREDTRYAKSAT</sequence>
<name>A0A0F9NW98_9ZZZZ</name>
<reference evidence="5" key="1">
    <citation type="journal article" date="2015" name="Nature">
        <title>Complex archaea that bridge the gap between prokaryotes and eukaryotes.</title>
        <authorList>
            <person name="Spang A."/>
            <person name="Saw J.H."/>
            <person name="Jorgensen S.L."/>
            <person name="Zaremba-Niedzwiedzka K."/>
            <person name="Martijn J."/>
            <person name="Lind A.E."/>
            <person name="van Eijk R."/>
            <person name="Schleper C."/>
            <person name="Guy L."/>
            <person name="Ettema T.J."/>
        </authorList>
    </citation>
    <scope>NUCLEOTIDE SEQUENCE</scope>
</reference>
<dbReference type="InterPro" id="IPR005510">
    <property type="entry name" value="Csm4"/>
</dbReference>
<evidence type="ECO:0000313" key="5">
    <source>
        <dbReference type="EMBL" id="KKM85562.1"/>
    </source>
</evidence>
<evidence type="ECO:0000256" key="2">
    <source>
        <dbReference type="ARBA" id="ARBA00016109"/>
    </source>
</evidence>
<keyword evidence="4" id="KW-0051">Antiviral defense</keyword>
<evidence type="ECO:0000256" key="1">
    <source>
        <dbReference type="ARBA" id="ARBA00005772"/>
    </source>
</evidence>
<proteinExistence type="inferred from homology"/>
<dbReference type="NCBIfam" id="TIGR01903">
    <property type="entry name" value="cas5_csm4"/>
    <property type="match status" value="1"/>
</dbReference>
<dbReference type="GO" id="GO:0003723">
    <property type="term" value="F:RNA binding"/>
    <property type="evidence" value="ECO:0007669"/>
    <property type="project" value="UniProtKB-KW"/>
</dbReference>
<keyword evidence="3" id="KW-0694">RNA-binding</keyword>
<comment type="caution">
    <text evidence="5">The sequence shown here is derived from an EMBL/GenBank/DDBJ whole genome shotgun (WGS) entry which is preliminary data.</text>
</comment>
<gene>
    <name evidence="5" type="ORF">LCGC14_1287800</name>
</gene>
<protein>
    <recommendedName>
        <fullName evidence="2">CRISPR system Cms protein Csm4</fullName>
    </recommendedName>
</protein>
<accession>A0A0F9NW98</accession>
<comment type="similarity">
    <text evidence="1">Belongs to the CRISPR-associated Csm4 family.</text>
</comment>
<evidence type="ECO:0000256" key="4">
    <source>
        <dbReference type="ARBA" id="ARBA00023118"/>
    </source>
</evidence>
<dbReference type="AlphaFoldDB" id="A0A0F9NW98"/>
<dbReference type="GO" id="GO:0051607">
    <property type="term" value="P:defense response to virus"/>
    <property type="evidence" value="ECO:0007669"/>
    <property type="project" value="UniProtKB-KW"/>
</dbReference>
<dbReference type="EMBL" id="LAZR01007389">
    <property type="protein sequence ID" value="KKM85562.1"/>
    <property type="molecule type" value="Genomic_DNA"/>
</dbReference>